<protein>
    <recommendedName>
        <fullName evidence="4">SprT-like domain-containing protein</fullName>
    </recommendedName>
</protein>
<gene>
    <name evidence="2" type="ORF">RM863_11745</name>
</gene>
<dbReference type="EMBL" id="JAVRFF010000011">
    <property type="protein sequence ID" value="MDT0472797.1"/>
    <property type="molecule type" value="Genomic_DNA"/>
</dbReference>
<organism evidence="2 3">
    <name type="scientific">Streptomyces hintoniae</name>
    <dbReference type="NCBI Taxonomy" id="3075521"/>
    <lineage>
        <taxon>Bacteria</taxon>
        <taxon>Bacillati</taxon>
        <taxon>Actinomycetota</taxon>
        <taxon>Actinomycetes</taxon>
        <taxon>Kitasatosporales</taxon>
        <taxon>Streptomycetaceae</taxon>
        <taxon>Streptomyces</taxon>
    </lineage>
</organism>
<accession>A0ABU2UIV7</accession>
<dbReference type="RefSeq" id="WP_311634945.1">
    <property type="nucleotide sequence ID" value="NZ_JAVRFF010000011.1"/>
</dbReference>
<feature type="compositionally biased region" description="Acidic residues" evidence="1">
    <location>
        <begin position="240"/>
        <end position="253"/>
    </location>
</feature>
<keyword evidence="3" id="KW-1185">Reference proteome</keyword>
<evidence type="ECO:0000313" key="2">
    <source>
        <dbReference type="EMBL" id="MDT0472797.1"/>
    </source>
</evidence>
<name>A0ABU2UIV7_9ACTN</name>
<reference evidence="2" key="1">
    <citation type="submission" date="2024-05" db="EMBL/GenBank/DDBJ databases">
        <title>30 novel species of actinomycetes from the DSMZ collection.</title>
        <authorList>
            <person name="Nouioui I."/>
        </authorList>
    </citation>
    <scope>NUCLEOTIDE SEQUENCE</scope>
    <source>
        <strain evidence="2">DSM 41014</strain>
    </source>
</reference>
<evidence type="ECO:0000313" key="3">
    <source>
        <dbReference type="Proteomes" id="UP001180489"/>
    </source>
</evidence>
<evidence type="ECO:0000256" key="1">
    <source>
        <dbReference type="SAM" id="MobiDB-lite"/>
    </source>
</evidence>
<dbReference type="Proteomes" id="UP001180489">
    <property type="component" value="Unassembled WGS sequence"/>
</dbReference>
<proteinExistence type="predicted"/>
<comment type="caution">
    <text evidence="2">The sequence shown here is derived from an EMBL/GenBank/DDBJ whole genome shotgun (WGS) entry which is preliminary data.</text>
</comment>
<sequence length="308" mass="33127">MNVVSVLGGKVHKRMPELGDHFFPFCRTGSMTNRGTKYRATEAAVTCRVCLSYAVPESEAPQEEAFFAPEESEAYLIGEKKAPASISTREEWLQAAIETFRPWFAQIGFPLPARVQISVGFGYGAKAESKQILGECWSRAATTDRVNHIFISPEITDVVTVLATVVHELVHAADDNVSGHKGAFGQNAKKLGLIGKMTATVPGVELTEKLRGVADKLGPYPHSALYPLGAPFAPKPEAAPEGDDPEDGPEDGPDAPVSSGPKKQGTRMVKVVCSEECECGGYVARTTEKWLSVGMPICPFGTMMNRAA</sequence>
<feature type="region of interest" description="Disordered" evidence="1">
    <location>
        <begin position="231"/>
        <end position="265"/>
    </location>
</feature>
<evidence type="ECO:0008006" key="4">
    <source>
        <dbReference type="Google" id="ProtNLM"/>
    </source>
</evidence>